<dbReference type="AlphaFoldDB" id="A0A397ISK2"/>
<keyword evidence="2" id="KW-1185">Reference proteome</keyword>
<sequence>MSNKPKWVILISDNGPHYHNSEMMIIMAHWKEWYDVEVRGWIFLEAGEAKIAIDSHHAQIAHAIKRYVRIGFEIKEGNNIENAMKDLCGTSIGELNPYHEKLDKKIKSLIEISNLNEWKWPNEGSFAGYIQARPLPNIGNYINYSPAQIEKLSKSKIIKPNPTLSTPTNPQSTWIWKFTLYHSINIEFQLISGWALKANQKFGKRGGAKMSKKIITLLQGFFHTGNANKSDRYTAQDMLSELVDMAASEELDPETIPKVETIENWIGRYSAACKREMAAIVLEPPKDIVFRGLQIEIAI</sequence>
<dbReference type="OrthoDB" id="2343714at2759"/>
<accession>A0A397ISK2</accession>
<comment type="caution">
    <text evidence="1">The sequence shown here is derived from an EMBL/GenBank/DDBJ whole genome shotgun (WGS) entry which is preliminary data.</text>
</comment>
<reference evidence="1 2" key="1">
    <citation type="submission" date="2018-08" db="EMBL/GenBank/DDBJ databases">
        <title>Genome and evolution of the arbuscular mycorrhizal fungus Diversispora epigaea (formerly Glomus versiforme) and its bacterial endosymbionts.</title>
        <authorList>
            <person name="Sun X."/>
            <person name="Fei Z."/>
            <person name="Harrison M."/>
        </authorList>
    </citation>
    <scope>NUCLEOTIDE SEQUENCE [LARGE SCALE GENOMIC DNA]</scope>
    <source>
        <strain evidence="1 2">IT104</strain>
    </source>
</reference>
<proteinExistence type="predicted"/>
<dbReference type="EMBL" id="PQFF01000144">
    <property type="protein sequence ID" value="RHZ78941.1"/>
    <property type="molecule type" value="Genomic_DNA"/>
</dbReference>
<organism evidence="1 2">
    <name type="scientific">Diversispora epigaea</name>
    <dbReference type="NCBI Taxonomy" id="1348612"/>
    <lineage>
        <taxon>Eukaryota</taxon>
        <taxon>Fungi</taxon>
        <taxon>Fungi incertae sedis</taxon>
        <taxon>Mucoromycota</taxon>
        <taxon>Glomeromycotina</taxon>
        <taxon>Glomeromycetes</taxon>
        <taxon>Diversisporales</taxon>
        <taxon>Diversisporaceae</taxon>
        <taxon>Diversispora</taxon>
    </lineage>
</organism>
<evidence type="ECO:0000313" key="1">
    <source>
        <dbReference type="EMBL" id="RHZ78941.1"/>
    </source>
</evidence>
<evidence type="ECO:0000313" key="2">
    <source>
        <dbReference type="Proteomes" id="UP000266861"/>
    </source>
</evidence>
<name>A0A397ISK2_9GLOM</name>
<protein>
    <submittedName>
        <fullName evidence="1">Uncharacterized protein</fullName>
    </submittedName>
</protein>
<gene>
    <name evidence="1" type="ORF">Glove_153g66</name>
</gene>
<dbReference type="Proteomes" id="UP000266861">
    <property type="component" value="Unassembled WGS sequence"/>
</dbReference>